<dbReference type="InterPro" id="IPR022980">
    <property type="entry name" value="PSI_suXI"/>
</dbReference>
<dbReference type="Pfam" id="PF02605">
    <property type="entry name" value="PsaL"/>
    <property type="match status" value="1"/>
</dbReference>
<dbReference type="AlphaFoldDB" id="A0A9P1DRT3"/>
<evidence type="ECO:0000313" key="13">
    <source>
        <dbReference type="Proteomes" id="UP001152797"/>
    </source>
</evidence>
<dbReference type="Gene3D" id="1.20.1240.10">
    <property type="entry name" value="Photosystem I PsaL, reaction centre subunit XI"/>
    <property type="match status" value="1"/>
</dbReference>
<accession>A0A9P1DRT3</accession>
<keyword evidence="7 9" id="KW-0472">Membrane</keyword>
<evidence type="ECO:0000256" key="9">
    <source>
        <dbReference type="SAM" id="Phobius"/>
    </source>
</evidence>
<keyword evidence="3" id="KW-0602">Photosynthesis</keyword>
<keyword evidence="4 9" id="KW-0812">Transmembrane</keyword>
<evidence type="ECO:0000313" key="12">
    <source>
        <dbReference type="EMBL" id="CAL1167702.1"/>
    </source>
</evidence>
<dbReference type="EMBL" id="CAMXCT030006290">
    <property type="protein sequence ID" value="CAL4801639.1"/>
    <property type="molecule type" value="Genomic_DNA"/>
</dbReference>
<evidence type="ECO:0000256" key="3">
    <source>
        <dbReference type="ARBA" id="ARBA00022531"/>
    </source>
</evidence>
<gene>
    <name evidence="11" type="ORF">C1SCF055_LOCUS39237</name>
</gene>
<feature type="transmembrane region" description="Helical" evidence="9">
    <location>
        <begin position="342"/>
        <end position="363"/>
    </location>
</feature>
<evidence type="ECO:0000259" key="10">
    <source>
        <dbReference type="Pfam" id="PF02605"/>
    </source>
</evidence>
<evidence type="ECO:0000256" key="7">
    <source>
        <dbReference type="ARBA" id="ARBA00023136"/>
    </source>
</evidence>
<dbReference type="GO" id="GO:0009538">
    <property type="term" value="C:photosystem I reaction center"/>
    <property type="evidence" value="ECO:0007669"/>
    <property type="project" value="InterPro"/>
</dbReference>
<dbReference type="InterPro" id="IPR003757">
    <property type="entry name" value="PSI_PsaL"/>
</dbReference>
<comment type="caution">
    <text evidence="11">The sequence shown here is derived from an EMBL/GenBank/DDBJ whole genome shotgun (WGS) entry which is preliminary data.</text>
</comment>
<dbReference type="EMBL" id="CAMXCT010006290">
    <property type="protein sequence ID" value="CAI4014327.1"/>
    <property type="molecule type" value="Genomic_DNA"/>
</dbReference>
<reference evidence="12" key="2">
    <citation type="submission" date="2024-04" db="EMBL/GenBank/DDBJ databases">
        <authorList>
            <person name="Chen Y."/>
            <person name="Shah S."/>
            <person name="Dougan E. K."/>
            <person name="Thang M."/>
            <person name="Chan C."/>
        </authorList>
    </citation>
    <scope>NUCLEOTIDE SEQUENCE [LARGE SCALE GENOMIC DNA]</scope>
</reference>
<evidence type="ECO:0000256" key="8">
    <source>
        <dbReference type="ARBA" id="ARBA00032768"/>
    </source>
</evidence>
<keyword evidence="6 9" id="KW-1133">Transmembrane helix</keyword>
<dbReference type="Proteomes" id="UP001152797">
    <property type="component" value="Unassembled WGS sequence"/>
</dbReference>
<evidence type="ECO:0000256" key="6">
    <source>
        <dbReference type="ARBA" id="ARBA00022989"/>
    </source>
</evidence>
<comment type="similarity">
    <text evidence="2">Belongs to the PsaL family.</text>
</comment>
<feature type="domain" description="Photosystem I PsaL reaction centre subunit XI" evidence="10">
    <location>
        <begin position="228"/>
        <end position="361"/>
    </location>
</feature>
<dbReference type="OrthoDB" id="442659at2759"/>
<dbReference type="InterPro" id="IPR036592">
    <property type="entry name" value="PSI_PsaL_sf"/>
</dbReference>
<dbReference type="PANTHER" id="PTHR34803:SF2">
    <property type="entry name" value="PHOTOSYSTEM I REACTION CENTER SUBUNIT XI, CHLOROPLASTIC"/>
    <property type="match status" value="1"/>
</dbReference>
<evidence type="ECO:0000313" key="11">
    <source>
        <dbReference type="EMBL" id="CAI4014327.1"/>
    </source>
</evidence>
<sequence length="365" mass="39440">MREFLNVSTTLTLAAIGACTLLLAGDALAFTSGVSRGPQLPPHVSGASSLAGSSLPFASAQEVMGAKGVVCFGMGFGILMALSRGLSQSRVSCKASFEQPGSLVVKEKDTDISKIAYLQDVPRTIIEKDTLEKLLKVTPRDQWEDPPEDTYLYTLKTFAEVYGPGKATKMGWWDYFRLKVDLPDTAELQDEEDALYVSEYYRLMMEGKVPFAVPGPAGYWYTGAIIQWKGKEPFAGDQVQTLLENGRWSKQFLSNLAFYREGLKPWQRGLEIGMAHGYFLIGPFTSLGPLRNTPEAATVGLLCGCAIVGIVSVGGLIFGSTIKPTRFDKPGDKPAAGFIEMINWHAIGGLGGAGFAHALITIFGS</sequence>
<dbReference type="PROSITE" id="PS51257">
    <property type="entry name" value="PROKAR_LIPOPROTEIN"/>
    <property type="match status" value="1"/>
</dbReference>
<protein>
    <recommendedName>
        <fullName evidence="8">PSI subunit V</fullName>
    </recommendedName>
</protein>
<evidence type="ECO:0000256" key="4">
    <source>
        <dbReference type="ARBA" id="ARBA00022692"/>
    </source>
</evidence>
<proteinExistence type="inferred from homology"/>
<keyword evidence="13" id="KW-1185">Reference proteome</keyword>
<dbReference type="GO" id="GO:0015979">
    <property type="term" value="P:photosynthesis"/>
    <property type="evidence" value="ECO:0007669"/>
    <property type="project" value="UniProtKB-KW"/>
</dbReference>
<dbReference type="PANTHER" id="PTHR34803">
    <property type="entry name" value="PHOTOSYSTEM I REACTION CENTER SUBUNIT XI, CHLOROPLASTIC"/>
    <property type="match status" value="1"/>
</dbReference>
<dbReference type="EMBL" id="CAMXCT020006290">
    <property type="protein sequence ID" value="CAL1167702.1"/>
    <property type="molecule type" value="Genomic_DNA"/>
</dbReference>
<name>A0A9P1DRT3_9DINO</name>
<evidence type="ECO:0000256" key="2">
    <source>
        <dbReference type="ARBA" id="ARBA00008820"/>
    </source>
</evidence>
<reference evidence="11" key="1">
    <citation type="submission" date="2022-10" db="EMBL/GenBank/DDBJ databases">
        <authorList>
            <person name="Chen Y."/>
            <person name="Dougan E. K."/>
            <person name="Chan C."/>
            <person name="Rhodes N."/>
            <person name="Thang M."/>
        </authorList>
    </citation>
    <scope>NUCLEOTIDE SEQUENCE</scope>
</reference>
<organism evidence="11">
    <name type="scientific">Cladocopium goreaui</name>
    <dbReference type="NCBI Taxonomy" id="2562237"/>
    <lineage>
        <taxon>Eukaryota</taxon>
        <taxon>Sar</taxon>
        <taxon>Alveolata</taxon>
        <taxon>Dinophyceae</taxon>
        <taxon>Suessiales</taxon>
        <taxon>Symbiodiniaceae</taxon>
        <taxon>Cladocopium</taxon>
    </lineage>
</organism>
<comment type="subcellular location">
    <subcellularLocation>
        <location evidence="1">Membrane</location>
        <topology evidence="1">Multi-pass membrane protein</topology>
    </subcellularLocation>
</comment>
<dbReference type="SUPFAM" id="SSF81568">
    <property type="entry name" value="Photosystem I reaction center subunit XI, PsaL"/>
    <property type="match status" value="1"/>
</dbReference>
<evidence type="ECO:0000256" key="1">
    <source>
        <dbReference type="ARBA" id="ARBA00004141"/>
    </source>
</evidence>
<evidence type="ECO:0000256" key="5">
    <source>
        <dbReference type="ARBA" id="ARBA00022836"/>
    </source>
</evidence>
<feature type="transmembrane region" description="Helical" evidence="9">
    <location>
        <begin position="63"/>
        <end position="82"/>
    </location>
</feature>
<keyword evidence="5" id="KW-0603">Photosystem I</keyword>
<feature type="transmembrane region" description="Helical" evidence="9">
    <location>
        <begin position="299"/>
        <end position="322"/>
    </location>
</feature>